<evidence type="ECO:0000256" key="1">
    <source>
        <dbReference type="SAM" id="Coils"/>
    </source>
</evidence>
<feature type="coiled-coil region" evidence="1">
    <location>
        <begin position="48"/>
        <end position="75"/>
    </location>
</feature>
<dbReference type="Proteomes" id="UP000499080">
    <property type="component" value="Unassembled WGS sequence"/>
</dbReference>
<evidence type="ECO:0000313" key="3">
    <source>
        <dbReference type="EMBL" id="GBN93755.1"/>
    </source>
</evidence>
<keyword evidence="4" id="KW-1185">Reference proteome</keyword>
<dbReference type="EMBL" id="BGPR01025077">
    <property type="protein sequence ID" value="GBN93680.1"/>
    <property type="molecule type" value="Genomic_DNA"/>
</dbReference>
<organism evidence="3 4">
    <name type="scientific">Araneus ventricosus</name>
    <name type="common">Orbweaver spider</name>
    <name type="synonym">Epeira ventricosa</name>
    <dbReference type="NCBI Taxonomy" id="182803"/>
    <lineage>
        <taxon>Eukaryota</taxon>
        <taxon>Metazoa</taxon>
        <taxon>Ecdysozoa</taxon>
        <taxon>Arthropoda</taxon>
        <taxon>Chelicerata</taxon>
        <taxon>Arachnida</taxon>
        <taxon>Araneae</taxon>
        <taxon>Araneomorphae</taxon>
        <taxon>Entelegynae</taxon>
        <taxon>Araneoidea</taxon>
        <taxon>Araneidae</taxon>
        <taxon>Araneus</taxon>
    </lineage>
</organism>
<gene>
    <name evidence="3" type="ORF">AVEN_249029_1</name>
    <name evidence="2" type="ORF">AVEN_250618_1</name>
</gene>
<keyword evidence="1" id="KW-0175">Coiled coil</keyword>
<dbReference type="EMBL" id="BGPR01025121">
    <property type="protein sequence ID" value="GBN93755.1"/>
    <property type="molecule type" value="Genomic_DNA"/>
</dbReference>
<proteinExistence type="predicted"/>
<dbReference type="AlphaFoldDB" id="A0A4Y2T3P7"/>
<reference evidence="3 4" key="1">
    <citation type="journal article" date="2019" name="Sci. Rep.">
        <title>Orb-weaving spider Araneus ventricosus genome elucidates the spidroin gene catalogue.</title>
        <authorList>
            <person name="Kono N."/>
            <person name="Nakamura H."/>
            <person name="Ohtoshi R."/>
            <person name="Moran D.A.P."/>
            <person name="Shinohara A."/>
            <person name="Yoshida Y."/>
            <person name="Fujiwara M."/>
            <person name="Mori M."/>
            <person name="Tomita M."/>
            <person name="Arakawa K."/>
        </authorList>
    </citation>
    <scope>NUCLEOTIDE SEQUENCE [LARGE SCALE GENOMIC DNA]</scope>
</reference>
<accession>A0A4Y2T3P7</accession>
<comment type="caution">
    <text evidence="3">The sequence shown here is derived from an EMBL/GenBank/DDBJ whole genome shotgun (WGS) entry which is preliminary data.</text>
</comment>
<evidence type="ECO:0000313" key="4">
    <source>
        <dbReference type="Proteomes" id="UP000499080"/>
    </source>
</evidence>
<evidence type="ECO:0000313" key="2">
    <source>
        <dbReference type="EMBL" id="GBN93680.1"/>
    </source>
</evidence>
<name>A0A4Y2T3P7_ARAVE</name>
<sequence>MDELSKLKKSRGVLRTSITKYFKKIEADFKENLDSFTVTMLEESLIYVKAIEKQLKDSDNEIQKLIENEQDFDSEIEAATEYNQIIIICSSKVARN</sequence>
<protein>
    <submittedName>
        <fullName evidence="3">Uncharacterized protein</fullName>
    </submittedName>
</protein>